<feature type="region of interest" description="Disordered" evidence="1">
    <location>
        <begin position="1"/>
        <end position="192"/>
    </location>
</feature>
<evidence type="ECO:0000313" key="4">
    <source>
        <dbReference type="Proteomes" id="UP000037751"/>
    </source>
</evidence>
<evidence type="ECO:0000313" key="3">
    <source>
        <dbReference type="EMBL" id="KOS13363.1"/>
    </source>
</evidence>
<dbReference type="Pfam" id="PF00620">
    <property type="entry name" value="RhoGAP"/>
    <property type="match status" value="1"/>
</dbReference>
<comment type="caution">
    <text evidence="3">The sequence shown here is derived from an EMBL/GenBank/DDBJ whole genome shotgun (WGS) entry which is preliminary data.</text>
</comment>
<proteinExistence type="predicted"/>
<feature type="compositionally biased region" description="Low complexity" evidence="1">
    <location>
        <begin position="37"/>
        <end position="55"/>
    </location>
</feature>
<dbReference type="AlphaFoldDB" id="A0A0M9VNH2"/>
<evidence type="ECO:0000259" key="2">
    <source>
        <dbReference type="PROSITE" id="PS50238"/>
    </source>
</evidence>
<dbReference type="OrthoDB" id="185175at2759"/>
<sequence length="1041" mass="110445">MPNFLARINRPILERAKHAPGESSDDTHTGSRDANVKPPSIASSKSSLPSSALKSFGKLRTMKFGSRKDVERTTVFPSSESLNHMPDSNDASPRSSLAALRMSLDRSNRKSSFSPSKDSPRASVDTSELTSVPIVTKLTTSQSTEEVPTVISEATSPIPEVDPSAIQEDEEDTPGFASTSASPYLKSESKNVSPAVASSAILSPAMTLPSSVSSPAMNVTSPALATTAVVDRPISMSSTNASLHVSATALTEPDTDTEAVSASSHLGSQDDNHSEHVDPVSAAEKEVSAASQPSLENKAVVEGPTVSAETSDHTPPTTSLPMSTANVPILPKPHLPWLDVPPKPVSPKLVTNDTPSIPSVLPRETTVSPVPMSPSASPAISSQGLPASSSAVDVHSSSWDTSTTASSISPSNSERRASGSSSGVFGSLGKRGLDMMGRLRTSTAAIPTQRKPTLARDASKQDPRRRSMFLPMLMARGDAAAKAASLQTPTRVWLDWLEAPSATSIPRSSKFRPLRSSSMLSSSSSMQSLRQPTSQTSADDATTSLFGLPLHEAVMATRASTCFSPPAPSDNTKMDPARPSLLSRREAQLYCLPRLVMRSIESLEKWGVDEEGIYRISGRSSHSSKLRAYWDVPGADLAMVDIGPADLDVHAVCSVLKMYLRELPEPLVPEDVAQIMDRLCGDKCTQPPLRPDSAMSTTMPRASPAPSPMSEEKHAAFIAELIPLMQRIPYCEWYMLREITEHLGILTQPANVAKTKMTLSNLTLVLAPTLQLSGPLFMTLVQGRNQLFTEETRPTWNADRESSTKSVTPSIPSSRSPSVSSSVSTKLMDAVATSPSMHEPAAPLPISSTTIASPGRETASLSPETTGSPTYSDTGLGIQVLPTIVAATETDSDPDADADETHVASPSLITITEGAQAARSPFLTETHSLVPPAVGVSPSDDHNASSTSNDNSNNSKGTPLASTTSTPVISSSIDTDPSNISADDFHPAEEMQDALESQNAEEEFQESQEADTSHTSILPIAERFSQPRSEILTDTPKEDVP</sequence>
<feature type="compositionally biased region" description="Basic and acidic residues" evidence="1">
    <location>
        <begin position="12"/>
        <end position="35"/>
    </location>
</feature>
<dbReference type="GO" id="GO:0005096">
    <property type="term" value="F:GTPase activator activity"/>
    <property type="evidence" value="ECO:0007669"/>
    <property type="project" value="InterPro"/>
</dbReference>
<dbReference type="PANTHER" id="PTHR12783">
    <property type="entry name" value="RALA BINDING PROTEIN 1 RALBP1"/>
    <property type="match status" value="1"/>
</dbReference>
<dbReference type="InterPro" id="IPR000198">
    <property type="entry name" value="RhoGAP_dom"/>
</dbReference>
<feature type="region of interest" description="Disordered" evidence="1">
    <location>
        <begin position="791"/>
        <end position="875"/>
    </location>
</feature>
<feature type="compositionally biased region" description="Low complexity" evidence="1">
    <location>
        <begin position="944"/>
        <end position="955"/>
    </location>
</feature>
<dbReference type="InterPro" id="IPR039767">
    <property type="entry name" value="RALBP1"/>
</dbReference>
<dbReference type="PANTHER" id="PTHR12783:SF5">
    <property type="entry name" value="RALA-BINDING PROTEIN 1"/>
    <property type="match status" value="1"/>
</dbReference>
<feature type="domain" description="Rho-GAP" evidence="2">
    <location>
        <begin position="579"/>
        <end position="796"/>
    </location>
</feature>
<dbReference type="Gene3D" id="1.10.555.10">
    <property type="entry name" value="Rho GTPase activation protein"/>
    <property type="match status" value="1"/>
</dbReference>
<organism evidence="3 4">
    <name type="scientific">Malassezia pachydermatis</name>
    <dbReference type="NCBI Taxonomy" id="77020"/>
    <lineage>
        <taxon>Eukaryota</taxon>
        <taxon>Fungi</taxon>
        <taxon>Dikarya</taxon>
        <taxon>Basidiomycota</taxon>
        <taxon>Ustilaginomycotina</taxon>
        <taxon>Malasseziomycetes</taxon>
        <taxon>Malasseziales</taxon>
        <taxon>Malasseziaceae</taxon>
        <taxon>Malassezia</taxon>
    </lineage>
</organism>
<feature type="region of interest" description="Disordered" evidence="1">
    <location>
        <begin position="506"/>
        <end position="541"/>
    </location>
</feature>
<feature type="region of interest" description="Disordered" evidence="1">
    <location>
        <begin position="250"/>
        <end position="327"/>
    </location>
</feature>
<feature type="compositionally biased region" description="Polar residues" evidence="1">
    <location>
        <begin position="258"/>
        <end position="267"/>
    </location>
</feature>
<reference evidence="3 4" key="1">
    <citation type="submission" date="2015-07" db="EMBL/GenBank/DDBJ databases">
        <title>Draft Genome Sequence of Malassezia furfur CBS1878 and Malassezia pachydermatis CBS1879.</title>
        <authorList>
            <person name="Triana S."/>
            <person name="Ohm R."/>
            <person name="Gonzalez A."/>
            <person name="DeCock H."/>
            <person name="Restrepo S."/>
            <person name="Celis A."/>
        </authorList>
    </citation>
    <scope>NUCLEOTIDE SEQUENCE [LARGE SCALE GENOMIC DNA]</scope>
    <source>
        <strain evidence="3 4">CBS 1879</strain>
    </source>
</reference>
<dbReference type="PROSITE" id="PS50238">
    <property type="entry name" value="RHOGAP"/>
    <property type="match status" value="1"/>
</dbReference>
<feature type="compositionally biased region" description="Low complexity" evidence="1">
    <location>
        <begin position="367"/>
        <end position="428"/>
    </location>
</feature>
<feature type="region of interest" description="Disordered" evidence="1">
    <location>
        <begin position="929"/>
        <end position="1041"/>
    </location>
</feature>
<dbReference type="GeneID" id="28726647"/>
<feature type="compositionally biased region" description="Polar residues" evidence="1">
    <location>
        <begin position="307"/>
        <end position="326"/>
    </location>
</feature>
<name>A0A0M9VNH2_9BASI</name>
<dbReference type="SMART" id="SM00324">
    <property type="entry name" value="RhoGAP"/>
    <property type="match status" value="1"/>
</dbReference>
<feature type="compositionally biased region" description="Basic and acidic residues" evidence="1">
    <location>
        <begin position="791"/>
        <end position="803"/>
    </location>
</feature>
<feature type="compositionally biased region" description="Acidic residues" evidence="1">
    <location>
        <begin position="999"/>
        <end position="1009"/>
    </location>
</feature>
<feature type="compositionally biased region" description="Basic and acidic residues" evidence="1">
    <location>
        <begin position="268"/>
        <end position="287"/>
    </location>
</feature>
<dbReference type="EMBL" id="LGAV01000006">
    <property type="protein sequence ID" value="KOS13363.1"/>
    <property type="molecule type" value="Genomic_DNA"/>
</dbReference>
<dbReference type="InterPro" id="IPR008936">
    <property type="entry name" value="Rho_GTPase_activation_prot"/>
</dbReference>
<dbReference type="STRING" id="77020.A0A0M9VNH2"/>
<protein>
    <submittedName>
        <fullName evidence="3">Rho gtpase activator</fullName>
    </submittedName>
</protein>
<feature type="compositionally biased region" description="Low complexity" evidence="1">
    <location>
        <begin position="962"/>
        <end position="976"/>
    </location>
</feature>
<dbReference type="CDD" id="cd00159">
    <property type="entry name" value="RhoGAP"/>
    <property type="match status" value="1"/>
</dbReference>
<feature type="compositionally biased region" description="Low complexity" evidence="1">
    <location>
        <begin position="806"/>
        <end position="824"/>
    </location>
</feature>
<accession>A0A0M9VNH2</accession>
<feature type="region of interest" description="Disordered" evidence="1">
    <location>
        <begin position="348"/>
        <end position="465"/>
    </location>
</feature>
<gene>
    <name evidence="3" type="ORF">Malapachy_0243</name>
</gene>
<feature type="compositionally biased region" description="Polar residues" evidence="1">
    <location>
        <begin position="859"/>
        <end position="873"/>
    </location>
</feature>
<feature type="region of interest" description="Disordered" evidence="1">
    <location>
        <begin position="686"/>
        <end position="709"/>
    </location>
</feature>
<evidence type="ECO:0000256" key="1">
    <source>
        <dbReference type="SAM" id="MobiDB-lite"/>
    </source>
</evidence>
<feature type="compositionally biased region" description="Low complexity" evidence="1">
    <location>
        <begin position="515"/>
        <end position="541"/>
    </location>
</feature>
<dbReference type="GO" id="GO:0031267">
    <property type="term" value="F:small GTPase binding"/>
    <property type="evidence" value="ECO:0007669"/>
    <property type="project" value="InterPro"/>
</dbReference>
<dbReference type="Proteomes" id="UP000037751">
    <property type="component" value="Unassembled WGS sequence"/>
</dbReference>
<dbReference type="SUPFAM" id="SSF48350">
    <property type="entry name" value="GTPase activation domain, GAP"/>
    <property type="match status" value="1"/>
</dbReference>
<dbReference type="GO" id="GO:0007264">
    <property type="term" value="P:small GTPase-mediated signal transduction"/>
    <property type="evidence" value="ECO:0007669"/>
    <property type="project" value="InterPro"/>
</dbReference>
<dbReference type="RefSeq" id="XP_017990995.1">
    <property type="nucleotide sequence ID" value="XM_018134772.1"/>
</dbReference>
<dbReference type="VEuPathDB" id="FungiDB:Malapachy_0243"/>
<keyword evidence="4" id="KW-1185">Reference proteome</keyword>
<feature type="compositionally biased region" description="Polar residues" evidence="1">
    <location>
        <begin position="137"/>
        <end position="146"/>
    </location>
</feature>